<dbReference type="Proteomes" id="UP001291309">
    <property type="component" value="Unassembled WGS sequence"/>
</dbReference>
<evidence type="ECO:0000256" key="7">
    <source>
        <dbReference type="ARBA" id="ARBA00022741"/>
    </source>
</evidence>
<dbReference type="InterPro" id="IPR003018">
    <property type="entry name" value="GAF"/>
</dbReference>
<evidence type="ECO:0000256" key="2">
    <source>
        <dbReference type="ARBA" id="ARBA00004141"/>
    </source>
</evidence>
<keyword evidence="4" id="KW-0597">Phosphoprotein</keyword>
<evidence type="ECO:0000259" key="15">
    <source>
        <dbReference type="PROSITE" id="PS50113"/>
    </source>
</evidence>
<dbReference type="InterPro" id="IPR035965">
    <property type="entry name" value="PAS-like_dom_sf"/>
</dbReference>
<evidence type="ECO:0000259" key="13">
    <source>
        <dbReference type="PROSITE" id="PS50109"/>
    </source>
</evidence>
<sequence length="685" mass="75457">MLEQEPRPQASEAMRDPEEPHRLAAFLRAHREELLADWKRSTHAMHSRHADGATLEDHIPPLLDGITEALAHEAHGMPLQLPAVLSDVHAFSRLAQGFTIHELTYEYGLLRRCILHRLEAAAVHPAPGTLALLDELIDQAVTRSVQSYTKMRERTLNSLDRMMQATLDSPDVDTLLHRLLTLLMESALQVDSATILLREDGTLKIRAATGLGAEQTVGQRIQVGEGFAGQVAAQGHPLSMRLAPAATAQKEQLPGPPGLRALYGVPMLDEERLVGVAYMGSRTAYAFSEADALVFRIMVSRATTLIVQAQLRARELAAREEAERSLAMIDALLAAAPVGIAFLDRKMRYVHINETLAGLNAVPAKDHKGRTVREVLAPSIVDIVEPFLRQVLETGKPSKEFQFSTPAELGRVLERTWLSSYFPVRTQAGELLGVGAVVMDITPHKQAEQALEQGLVFREQLLAVLGHDLRNPLSAISASAFVLARASGLESRERQAVERIRRSSARMARLINDILDFARSRLGGGIPVKAQRMNMAEVCRTTLEELQVIFPERQLLLEVMGDTSGQWDPDRVAQVLGNLVFNALQHGQMDTPVRTRVRGEGAEVLLEVINQGEPVPEDMLPRLFDPFKRGPEDQRPHEGPGGSRSLGLGLYIVRQIALVHGGDVEVHSSAEAGTHFTVHWPRACQ</sequence>
<comment type="subcellular location">
    <subcellularLocation>
        <location evidence="2">Membrane</location>
        <topology evidence="2">Multi-pass membrane protein</topology>
    </subcellularLocation>
</comment>
<accession>A0ABU5H9D6</accession>
<evidence type="ECO:0000256" key="6">
    <source>
        <dbReference type="ARBA" id="ARBA00022692"/>
    </source>
</evidence>
<keyword evidence="10" id="KW-1133">Transmembrane helix</keyword>
<proteinExistence type="predicted"/>
<dbReference type="PRINTS" id="PR00344">
    <property type="entry name" value="BCTRLSENSOR"/>
</dbReference>
<dbReference type="SMART" id="SM00387">
    <property type="entry name" value="HATPase_c"/>
    <property type="match status" value="1"/>
</dbReference>
<keyword evidence="8" id="KW-0418">Kinase</keyword>
<evidence type="ECO:0000256" key="11">
    <source>
        <dbReference type="ARBA" id="ARBA00023012"/>
    </source>
</evidence>
<dbReference type="SUPFAM" id="SSF55781">
    <property type="entry name" value="GAF domain-like"/>
    <property type="match status" value="1"/>
</dbReference>
<keyword evidence="12" id="KW-0472">Membrane</keyword>
<name>A0ABU5H9D6_9BACT</name>
<dbReference type="InterPro" id="IPR000014">
    <property type="entry name" value="PAS"/>
</dbReference>
<comment type="caution">
    <text evidence="16">The sequence shown here is derived from an EMBL/GenBank/DDBJ whole genome shotgun (WGS) entry which is preliminary data.</text>
</comment>
<dbReference type="InterPro" id="IPR005467">
    <property type="entry name" value="His_kinase_dom"/>
</dbReference>
<dbReference type="Gene3D" id="1.10.490.70">
    <property type="entry name" value="Histidine kinase N-terminal domain"/>
    <property type="match status" value="1"/>
</dbReference>
<dbReference type="RefSeq" id="WP_321548813.1">
    <property type="nucleotide sequence ID" value="NZ_JAXIVS010000010.1"/>
</dbReference>
<evidence type="ECO:0000256" key="12">
    <source>
        <dbReference type="ARBA" id="ARBA00023136"/>
    </source>
</evidence>
<dbReference type="InterPro" id="IPR050351">
    <property type="entry name" value="BphY/WalK/GraS-like"/>
</dbReference>
<dbReference type="InterPro" id="IPR036097">
    <property type="entry name" value="HisK_dim/P_sf"/>
</dbReference>
<dbReference type="Gene3D" id="1.10.287.130">
    <property type="match status" value="1"/>
</dbReference>
<dbReference type="SUPFAM" id="SSF55785">
    <property type="entry name" value="PYP-like sensor domain (PAS domain)"/>
    <property type="match status" value="1"/>
</dbReference>
<dbReference type="InterPro" id="IPR004358">
    <property type="entry name" value="Sig_transdc_His_kin-like_C"/>
</dbReference>
<keyword evidence="17" id="KW-1185">Reference proteome</keyword>
<feature type="domain" description="PAS" evidence="14">
    <location>
        <begin position="325"/>
        <end position="395"/>
    </location>
</feature>
<evidence type="ECO:0000256" key="3">
    <source>
        <dbReference type="ARBA" id="ARBA00012438"/>
    </source>
</evidence>
<dbReference type="Pfam" id="PF02518">
    <property type="entry name" value="HATPase_c"/>
    <property type="match status" value="1"/>
</dbReference>
<feature type="domain" description="Histidine kinase" evidence="13">
    <location>
        <begin position="464"/>
        <end position="684"/>
    </location>
</feature>
<dbReference type="PANTHER" id="PTHR42878">
    <property type="entry name" value="TWO-COMPONENT HISTIDINE KINASE"/>
    <property type="match status" value="1"/>
</dbReference>
<evidence type="ECO:0000259" key="14">
    <source>
        <dbReference type="PROSITE" id="PS50112"/>
    </source>
</evidence>
<keyword evidence="11" id="KW-0902">Two-component regulatory system</keyword>
<dbReference type="SMART" id="SM00065">
    <property type="entry name" value="GAF"/>
    <property type="match status" value="1"/>
</dbReference>
<evidence type="ECO:0000256" key="9">
    <source>
        <dbReference type="ARBA" id="ARBA00022840"/>
    </source>
</evidence>
<dbReference type="SMART" id="SM00388">
    <property type="entry name" value="HisKA"/>
    <property type="match status" value="1"/>
</dbReference>
<dbReference type="PROSITE" id="PS50112">
    <property type="entry name" value="PAS"/>
    <property type="match status" value="1"/>
</dbReference>
<dbReference type="CDD" id="cd00075">
    <property type="entry name" value="HATPase"/>
    <property type="match status" value="1"/>
</dbReference>
<keyword evidence="6" id="KW-0812">Transmembrane</keyword>
<evidence type="ECO:0000256" key="10">
    <source>
        <dbReference type="ARBA" id="ARBA00022989"/>
    </source>
</evidence>
<dbReference type="PANTHER" id="PTHR42878:SF7">
    <property type="entry name" value="SENSOR HISTIDINE KINASE GLRK"/>
    <property type="match status" value="1"/>
</dbReference>
<evidence type="ECO:0000256" key="4">
    <source>
        <dbReference type="ARBA" id="ARBA00022553"/>
    </source>
</evidence>
<organism evidence="16 17">
    <name type="scientific">Hyalangium rubrum</name>
    <dbReference type="NCBI Taxonomy" id="3103134"/>
    <lineage>
        <taxon>Bacteria</taxon>
        <taxon>Pseudomonadati</taxon>
        <taxon>Myxococcota</taxon>
        <taxon>Myxococcia</taxon>
        <taxon>Myxococcales</taxon>
        <taxon>Cystobacterineae</taxon>
        <taxon>Archangiaceae</taxon>
        <taxon>Hyalangium</taxon>
    </lineage>
</organism>
<evidence type="ECO:0000256" key="1">
    <source>
        <dbReference type="ARBA" id="ARBA00000085"/>
    </source>
</evidence>
<dbReference type="InterPro" id="IPR029016">
    <property type="entry name" value="GAF-like_dom_sf"/>
</dbReference>
<dbReference type="CDD" id="cd00082">
    <property type="entry name" value="HisKA"/>
    <property type="match status" value="1"/>
</dbReference>
<dbReference type="EMBL" id="JAXIVS010000010">
    <property type="protein sequence ID" value="MDY7230089.1"/>
    <property type="molecule type" value="Genomic_DNA"/>
</dbReference>
<dbReference type="Gene3D" id="3.30.565.10">
    <property type="entry name" value="Histidine kinase-like ATPase, C-terminal domain"/>
    <property type="match status" value="1"/>
</dbReference>
<reference evidence="16 17" key="1">
    <citation type="submission" date="2023-12" db="EMBL/GenBank/DDBJ databases">
        <title>the genome sequence of Hyalangium sp. s54d21.</title>
        <authorList>
            <person name="Zhang X."/>
        </authorList>
    </citation>
    <scope>NUCLEOTIDE SEQUENCE [LARGE SCALE GENOMIC DNA]</scope>
    <source>
        <strain evidence="17">s54d21</strain>
    </source>
</reference>
<dbReference type="SUPFAM" id="SSF55874">
    <property type="entry name" value="ATPase domain of HSP90 chaperone/DNA topoisomerase II/histidine kinase"/>
    <property type="match status" value="1"/>
</dbReference>
<dbReference type="Pfam" id="PF01590">
    <property type="entry name" value="GAF"/>
    <property type="match status" value="1"/>
</dbReference>
<evidence type="ECO:0000313" key="17">
    <source>
        <dbReference type="Proteomes" id="UP001291309"/>
    </source>
</evidence>
<evidence type="ECO:0000313" key="16">
    <source>
        <dbReference type="EMBL" id="MDY7230089.1"/>
    </source>
</evidence>
<evidence type="ECO:0000256" key="8">
    <source>
        <dbReference type="ARBA" id="ARBA00022777"/>
    </source>
</evidence>
<dbReference type="SUPFAM" id="SSF47384">
    <property type="entry name" value="Homodimeric domain of signal transducing histidine kinase"/>
    <property type="match status" value="1"/>
</dbReference>
<feature type="domain" description="PAC" evidence="15">
    <location>
        <begin position="397"/>
        <end position="453"/>
    </location>
</feature>
<keyword evidence="5" id="KW-0808">Transferase</keyword>
<evidence type="ECO:0000256" key="5">
    <source>
        <dbReference type="ARBA" id="ARBA00022679"/>
    </source>
</evidence>
<dbReference type="Gene3D" id="3.30.450.40">
    <property type="match status" value="1"/>
</dbReference>
<dbReference type="InterPro" id="IPR013656">
    <property type="entry name" value="PAS_4"/>
</dbReference>
<dbReference type="Pfam" id="PF08448">
    <property type="entry name" value="PAS_4"/>
    <property type="match status" value="1"/>
</dbReference>
<comment type="catalytic activity">
    <reaction evidence="1">
        <text>ATP + protein L-histidine = ADP + protein N-phospho-L-histidine.</text>
        <dbReference type="EC" id="2.7.13.3"/>
    </reaction>
</comment>
<protein>
    <recommendedName>
        <fullName evidence="3">histidine kinase</fullName>
        <ecNumber evidence="3">2.7.13.3</ecNumber>
    </recommendedName>
</protein>
<dbReference type="PROSITE" id="PS50109">
    <property type="entry name" value="HIS_KIN"/>
    <property type="match status" value="1"/>
</dbReference>
<dbReference type="EC" id="2.7.13.3" evidence="3"/>
<keyword evidence="7" id="KW-0547">Nucleotide-binding</keyword>
<gene>
    <name evidence="16" type="ORF">SYV04_27085</name>
</gene>
<dbReference type="InterPro" id="IPR003594">
    <property type="entry name" value="HATPase_dom"/>
</dbReference>
<dbReference type="Gene3D" id="3.30.450.20">
    <property type="entry name" value="PAS domain"/>
    <property type="match status" value="1"/>
</dbReference>
<dbReference type="InterPro" id="IPR000700">
    <property type="entry name" value="PAS-assoc_C"/>
</dbReference>
<dbReference type="PROSITE" id="PS50113">
    <property type="entry name" value="PAC"/>
    <property type="match status" value="1"/>
</dbReference>
<dbReference type="InterPro" id="IPR036890">
    <property type="entry name" value="HATPase_C_sf"/>
</dbReference>
<keyword evidence="9" id="KW-0067">ATP-binding</keyword>
<dbReference type="Pfam" id="PF00512">
    <property type="entry name" value="HisKA"/>
    <property type="match status" value="1"/>
</dbReference>
<dbReference type="InterPro" id="IPR003661">
    <property type="entry name" value="HisK_dim/P_dom"/>
</dbReference>
<dbReference type="NCBIfam" id="TIGR00229">
    <property type="entry name" value="sensory_box"/>
    <property type="match status" value="1"/>
</dbReference>